<comment type="caution">
    <text evidence="3">The sequence shown here is derived from an EMBL/GenBank/DDBJ whole genome shotgun (WGS) entry which is preliminary data.</text>
</comment>
<feature type="region of interest" description="Disordered" evidence="1">
    <location>
        <begin position="128"/>
        <end position="148"/>
    </location>
</feature>
<evidence type="ECO:0000313" key="3">
    <source>
        <dbReference type="EMBL" id="CAB3410658.1"/>
    </source>
</evidence>
<feature type="domain" description="DOMON" evidence="2">
    <location>
        <begin position="639"/>
        <end position="746"/>
    </location>
</feature>
<dbReference type="SMART" id="SM00664">
    <property type="entry name" value="DoH"/>
    <property type="match status" value="1"/>
</dbReference>
<dbReference type="Pfam" id="PF04825">
    <property type="entry name" value="Rad21_Rec8_N"/>
    <property type="match status" value="1"/>
</dbReference>
<organism evidence="3 4">
    <name type="scientific">Caenorhabditis bovis</name>
    <dbReference type="NCBI Taxonomy" id="2654633"/>
    <lineage>
        <taxon>Eukaryota</taxon>
        <taxon>Metazoa</taxon>
        <taxon>Ecdysozoa</taxon>
        <taxon>Nematoda</taxon>
        <taxon>Chromadorea</taxon>
        <taxon>Rhabditida</taxon>
        <taxon>Rhabditina</taxon>
        <taxon>Rhabditomorpha</taxon>
        <taxon>Rhabditoidea</taxon>
        <taxon>Rhabditidae</taxon>
        <taxon>Peloderinae</taxon>
        <taxon>Caenorhabditis</taxon>
    </lineage>
</organism>
<dbReference type="Pfam" id="PF04824">
    <property type="entry name" value="Rad21_Rec8"/>
    <property type="match status" value="1"/>
</dbReference>
<dbReference type="Proteomes" id="UP000494206">
    <property type="component" value="Unassembled WGS sequence"/>
</dbReference>
<dbReference type="OrthoDB" id="5852222at2759"/>
<dbReference type="InterPro" id="IPR005018">
    <property type="entry name" value="DOMON_domain"/>
</dbReference>
<protein>
    <recommendedName>
        <fullName evidence="2">DOMON domain-containing protein</fullName>
    </recommendedName>
</protein>
<feature type="region of interest" description="Disordered" evidence="1">
    <location>
        <begin position="211"/>
        <end position="270"/>
    </location>
</feature>
<reference evidence="3 4" key="1">
    <citation type="submission" date="2020-04" db="EMBL/GenBank/DDBJ databases">
        <authorList>
            <person name="Laetsch R D."/>
            <person name="Stevens L."/>
            <person name="Kumar S."/>
            <person name="Blaxter L. M."/>
        </authorList>
    </citation>
    <scope>NUCLEOTIDE SEQUENCE [LARGE SCALE GENOMIC DNA]</scope>
</reference>
<dbReference type="InterPro" id="IPR006909">
    <property type="entry name" value="Rad21/Rec8_C_eu"/>
</dbReference>
<dbReference type="PANTHER" id="PTHR36516:SF1">
    <property type="entry name" value="DOMON DOMAIN-CONTAINING PROTEIN"/>
    <property type="match status" value="1"/>
</dbReference>
<evidence type="ECO:0000256" key="1">
    <source>
        <dbReference type="SAM" id="MobiDB-lite"/>
    </source>
</evidence>
<dbReference type="InterPro" id="IPR045266">
    <property type="entry name" value="DOH_DOMON"/>
</dbReference>
<dbReference type="AlphaFoldDB" id="A0A8S1F4E1"/>
<name>A0A8S1F4E1_9PELO</name>
<evidence type="ECO:0000313" key="4">
    <source>
        <dbReference type="Proteomes" id="UP000494206"/>
    </source>
</evidence>
<evidence type="ECO:0000259" key="2">
    <source>
        <dbReference type="PROSITE" id="PS50836"/>
    </source>
</evidence>
<dbReference type="InterPro" id="IPR006910">
    <property type="entry name" value="Rad21_Rec8_N"/>
</dbReference>
<proteinExistence type="predicted"/>
<accession>A0A8S1F4E1</accession>
<keyword evidence="4" id="KW-1185">Reference proteome</keyword>
<gene>
    <name evidence="3" type="ORF">CBOVIS_LOCUS12151</name>
</gene>
<dbReference type="PROSITE" id="PS50836">
    <property type="entry name" value="DOMON"/>
    <property type="match status" value="1"/>
</dbReference>
<dbReference type="EMBL" id="CADEPM010000011">
    <property type="protein sequence ID" value="CAB3410658.1"/>
    <property type="molecule type" value="Genomic_DNA"/>
</dbReference>
<dbReference type="PANTHER" id="PTHR36516">
    <property type="entry name" value="PROTEIN CBG04168-RELATED"/>
    <property type="match status" value="1"/>
</dbReference>
<dbReference type="CDD" id="cd09631">
    <property type="entry name" value="DOMON_DOH"/>
    <property type="match status" value="1"/>
</dbReference>
<dbReference type="Pfam" id="PF03351">
    <property type="entry name" value="DOMON"/>
    <property type="match status" value="1"/>
</dbReference>
<feature type="compositionally biased region" description="Basic and acidic residues" evidence="1">
    <location>
        <begin position="237"/>
        <end position="258"/>
    </location>
</feature>
<sequence length="828" mass="93189">MVVTISLLTQRDARLAVIWRLAICSRKSRIGGVSKQEIRRQSVRDACTLIGRLIEGHGSVSEKCSLYIIAQLMFGTTILFSRQVEILRNDAVEAVELLKNKFRSELNEMNIENPKITKSDRKKMIVLNDTERPPHKRPRKSPATELDTSLDITLDPKLLLPVADKHAITLRDELPSAWPSNYVDEDDLEPLEADDLHQFYDAYGERTFLEFQSSSSAKRQTDDIRNAESFASPPPPHTDELRPFEFRNPEERTPERTPSKRKSPFEPAPGLEDVLNMPLFSFGDRHSSIELDEELDNLRTSSADSQTEKFVAPQSSEGLILESIDEVEIRNLSIMKTPIRRRQLNNRGVTQIRHDQMREMQNDYSSLKHDSARRLMIDETEIAHLTLNQLLDPVPHVQISRRFPRELVSLYERNRRGEKYNKDVGTMVSDLNSTMDSEEGLTNVTGLSELDLENLRFGETPLKEQEIRVRSPSPKRIEEVVREGNSQNDVSKISAVFDNVSLSRFSNENSQKSTTTIGPFATDQRCTVDVSKHEIRQRVLRACQISAPFPGKFEEMLNPNEGKRVAARAFYTLLEMMKERVVKVKPQEKPYGAIEILLESPEGSLDLDEPEMNEMSLVLAAIFAVLAASEAAKCSVKNGDMSARWQVVDGELTMEVTTKNMGNNQWSAVGFGPDMSDLEVIVFRVIDNSPSVRTGTTSGYGAPQFDATLGLSLESVDYNSNTFVARFSRPLGSLSGCKTWNFVTDGTIEDGEIGYHNSPPHSFFGAQDLTNNGEVISMGSPQIRVTNVCPAECTQIFMTRTSIVDPVPIAAVYNNRISTRFDALFDSN</sequence>